<gene>
    <name evidence="3" type="ORF">ACFSUF_09165</name>
</gene>
<evidence type="ECO:0000313" key="4">
    <source>
        <dbReference type="Proteomes" id="UP001597541"/>
    </source>
</evidence>
<organism evidence="3 4">
    <name type="scientific">Paenibacillus gansuensis</name>
    <dbReference type="NCBI Taxonomy" id="306542"/>
    <lineage>
        <taxon>Bacteria</taxon>
        <taxon>Bacillati</taxon>
        <taxon>Bacillota</taxon>
        <taxon>Bacilli</taxon>
        <taxon>Bacillales</taxon>
        <taxon>Paenibacillaceae</taxon>
        <taxon>Paenibacillus</taxon>
    </lineage>
</organism>
<dbReference type="EMBL" id="JBHUME010000007">
    <property type="protein sequence ID" value="MFD2612590.1"/>
    <property type="molecule type" value="Genomic_DNA"/>
</dbReference>
<keyword evidence="1" id="KW-0732">Signal</keyword>
<reference evidence="4" key="1">
    <citation type="journal article" date="2019" name="Int. J. Syst. Evol. Microbiol.">
        <title>The Global Catalogue of Microorganisms (GCM) 10K type strain sequencing project: providing services to taxonomists for standard genome sequencing and annotation.</title>
        <authorList>
            <consortium name="The Broad Institute Genomics Platform"/>
            <consortium name="The Broad Institute Genome Sequencing Center for Infectious Disease"/>
            <person name="Wu L."/>
            <person name="Ma J."/>
        </authorList>
    </citation>
    <scope>NUCLEOTIDE SEQUENCE [LARGE SCALE GENOMIC DNA]</scope>
    <source>
        <strain evidence="4">KCTC 3950</strain>
    </source>
</reference>
<evidence type="ECO:0000313" key="3">
    <source>
        <dbReference type="EMBL" id="MFD2612590.1"/>
    </source>
</evidence>
<dbReference type="Proteomes" id="UP001597541">
    <property type="component" value="Unassembled WGS sequence"/>
</dbReference>
<comment type="caution">
    <text evidence="3">The sequence shown here is derived from an EMBL/GenBank/DDBJ whole genome shotgun (WGS) entry which is preliminary data.</text>
</comment>
<evidence type="ECO:0000259" key="2">
    <source>
        <dbReference type="Pfam" id="PF08955"/>
    </source>
</evidence>
<proteinExistence type="predicted"/>
<dbReference type="Pfam" id="PF08955">
    <property type="entry name" value="BofC_C"/>
    <property type="match status" value="1"/>
</dbReference>
<dbReference type="InterPro" id="IPR015050">
    <property type="entry name" value="BofC_C"/>
</dbReference>
<sequence length="220" mass="24549">MTFTNLYKQLKKRLRRARRTLQLGCFLLLSAGLVWALSQNGDEQAAEVFAKRSSEEPVVDKVTEGTVETLSRISGTVPVIMDKEYLCGTESTPVGNKDTQEIISMLTGNPRYSAVMAPDGTLHVKEQIQDLSPACKDNAFIGMDEKGNLTLYDTQKGEKKAVRTFFQLDVKQMESSLPEETLKQLYSGIKVSDVDEYNSVISTFSDFAVEEAKRVMSQDL</sequence>
<dbReference type="Gene3D" id="3.30.70.1740">
    <property type="entry name" value="Bypass-of-forespore C, C-terminal domain"/>
    <property type="match status" value="1"/>
</dbReference>
<name>A0ABW5PDL5_9BACL</name>
<dbReference type="InterPro" id="IPR038117">
    <property type="entry name" value="BofC_C_sf"/>
</dbReference>
<accession>A0ABW5PDL5</accession>
<feature type="signal peptide" evidence="1">
    <location>
        <begin position="1"/>
        <end position="36"/>
    </location>
</feature>
<feature type="chain" id="PRO_5046952193" evidence="1">
    <location>
        <begin position="37"/>
        <end position="220"/>
    </location>
</feature>
<evidence type="ECO:0000256" key="1">
    <source>
        <dbReference type="SAM" id="SignalP"/>
    </source>
</evidence>
<dbReference type="RefSeq" id="WP_377602269.1">
    <property type="nucleotide sequence ID" value="NZ_JBHUME010000007.1"/>
</dbReference>
<protein>
    <submittedName>
        <fullName evidence="3">BofC C-terminal domain-containing protein</fullName>
    </submittedName>
</protein>
<feature type="domain" description="Bypass of forespore C C-terminal" evidence="2">
    <location>
        <begin position="129"/>
        <end position="205"/>
    </location>
</feature>
<keyword evidence="4" id="KW-1185">Reference proteome</keyword>